<name>A0A1G2QB55_9BACT</name>
<feature type="transmembrane region" description="Helical" evidence="1">
    <location>
        <begin position="108"/>
        <end position="127"/>
    </location>
</feature>
<keyword evidence="1" id="KW-0812">Transmembrane</keyword>
<proteinExistence type="predicted"/>
<reference evidence="2 3" key="1">
    <citation type="journal article" date="2016" name="Nat. Commun.">
        <title>Thousands of microbial genomes shed light on interconnected biogeochemical processes in an aquifer system.</title>
        <authorList>
            <person name="Anantharaman K."/>
            <person name="Brown C.T."/>
            <person name="Hug L.A."/>
            <person name="Sharon I."/>
            <person name="Castelle C.J."/>
            <person name="Probst A.J."/>
            <person name="Thomas B.C."/>
            <person name="Singh A."/>
            <person name="Wilkins M.J."/>
            <person name="Karaoz U."/>
            <person name="Brodie E.L."/>
            <person name="Williams K.H."/>
            <person name="Hubbard S.S."/>
            <person name="Banfield J.F."/>
        </authorList>
    </citation>
    <scope>NUCLEOTIDE SEQUENCE [LARGE SCALE GENOMIC DNA]</scope>
</reference>
<dbReference type="Proteomes" id="UP000176494">
    <property type="component" value="Unassembled WGS sequence"/>
</dbReference>
<evidence type="ECO:0000256" key="1">
    <source>
        <dbReference type="SAM" id="Phobius"/>
    </source>
</evidence>
<feature type="transmembrane region" description="Helical" evidence="1">
    <location>
        <begin position="80"/>
        <end position="102"/>
    </location>
</feature>
<protein>
    <submittedName>
        <fullName evidence="2">Uncharacterized protein</fullName>
    </submittedName>
</protein>
<dbReference type="EMBL" id="MHTG01000019">
    <property type="protein sequence ID" value="OHA57191.1"/>
    <property type="molecule type" value="Genomic_DNA"/>
</dbReference>
<keyword evidence="1" id="KW-0472">Membrane</keyword>
<dbReference type="STRING" id="1802435.A2114_00055"/>
<sequence>MLVQIIPQYILWHYTLGLRSTAAFGSNLLRFLFAFFSLSLLVRTLFSPWRRLGEGYAKGLRPSAWFETFVINTLMRLVGLLIRLGLIFAGVIALLLGVILFLSLVIGWLLAPVIIISLAVAGLFLIIT</sequence>
<organism evidence="2 3">
    <name type="scientific">Candidatus Vogelbacteria bacterium GWA1_51_14</name>
    <dbReference type="NCBI Taxonomy" id="1802435"/>
    <lineage>
        <taxon>Bacteria</taxon>
        <taxon>Candidatus Vogeliibacteriota</taxon>
    </lineage>
</organism>
<keyword evidence="1" id="KW-1133">Transmembrane helix</keyword>
<comment type="caution">
    <text evidence="2">The sequence shown here is derived from an EMBL/GenBank/DDBJ whole genome shotgun (WGS) entry which is preliminary data.</text>
</comment>
<gene>
    <name evidence="2" type="ORF">A2114_00055</name>
</gene>
<evidence type="ECO:0000313" key="2">
    <source>
        <dbReference type="EMBL" id="OHA57191.1"/>
    </source>
</evidence>
<accession>A0A1G2QB55</accession>
<feature type="transmembrane region" description="Helical" evidence="1">
    <location>
        <begin position="28"/>
        <end position="46"/>
    </location>
</feature>
<evidence type="ECO:0000313" key="3">
    <source>
        <dbReference type="Proteomes" id="UP000176494"/>
    </source>
</evidence>
<dbReference type="AlphaFoldDB" id="A0A1G2QB55"/>